<keyword evidence="11" id="KW-1185">Reference proteome</keyword>
<comment type="caution">
    <text evidence="10">The sequence shown here is derived from an EMBL/GenBank/DDBJ whole genome shotgun (WGS) entry which is preliminary data.</text>
</comment>
<evidence type="ECO:0000256" key="4">
    <source>
        <dbReference type="ARBA" id="ARBA00022741"/>
    </source>
</evidence>
<keyword evidence="3" id="KW-0479">Metal-binding</keyword>
<gene>
    <name evidence="10" type="ORF">CYMTET_28521</name>
</gene>
<feature type="domain" description="Alpha-glucan water dikinase phosphohistidine-like" evidence="9">
    <location>
        <begin position="171"/>
        <end position="283"/>
    </location>
</feature>
<evidence type="ECO:0000256" key="7">
    <source>
        <dbReference type="ARBA" id="ARBA00022842"/>
    </source>
</evidence>
<evidence type="ECO:0000256" key="2">
    <source>
        <dbReference type="ARBA" id="ARBA00022679"/>
    </source>
</evidence>
<name>A0AAE0FN33_9CHLO</name>
<keyword evidence="7" id="KW-0460">Magnesium</keyword>
<dbReference type="EMBL" id="LGRX02016054">
    <property type="protein sequence ID" value="KAK3262633.1"/>
    <property type="molecule type" value="Genomic_DNA"/>
</dbReference>
<dbReference type="PANTHER" id="PTHR47453:SF1">
    <property type="entry name" value="PHOSPHOGLUCAN, WATER DIKINASE, CHLOROPLASTIC"/>
    <property type="match status" value="1"/>
</dbReference>
<evidence type="ECO:0000256" key="1">
    <source>
        <dbReference type="ARBA" id="ARBA00001946"/>
    </source>
</evidence>
<evidence type="ECO:0000256" key="5">
    <source>
        <dbReference type="ARBA" id="ARBA00022777"/>
    </source>
</evidence>
<dbReference type="GO" id="GO:0005524">
    <property type="term" value="F:ATP binding"/>
    <property type="evidence" value="ECO:0007669"/>
    <property type="project" value="UniProtKB-KW"/>
</dbReference>
<keyword evidence="4" id="KW-0547">Nucleotide-binding</keyword>
<dbReference type="PANTHER" id="PTHR47453">
    <property type="entry name" value="PHOSPHOGLUCAN, WATER DIKINASE, CHLOROPLASTIC"/>
    <property type="match status" value="1"/>
</dbReference>
<dbReference type="GO" id="GO:0016301">
    <property type="term" value="F:kinase activity"/>
    <property type="evidence" value="ECO:0007669"/>
    <property type="project" value="UniProtKB-KW"/>
</dbReference>
<protein>
    <submittedName>
        <fullName evidence="10">2,3-dihydroxyphenylpropionate/2, 3-dihydroxicinnamic acid 1,2-dioxygenase</fullName>
    </submittedName>
</protein>
<feature type="non-terminal residue" evidence="10">
    <location>
        <position position="384"/>
    </location>
</feature>
<evidence type="ECO:0000256" key="6">
    <source>
        <dbReference type="ARBA" id="ARBA00022840"/>
    </source>
</evidence>
<reference evidence="10 11" key="1">
    <citation type="journal article" date="2015" name="Genome Biol. Evol.">
        <title>Comparative Genomics of a Bacterivorous Green Alga Reveals Evolutionary Causalities and Consequences of Phago-Mixotrophic Mode of Nutrition.</title>
        <authorList>
            <person name="Burns J.A."/>
            <person name="Paasch A."/>
            <person name="Narechania A."/>
            <person name="Kim E."/>
        </authorList>
    </citation>
    <scope>NUCLEOTIDE SEQUENCE [LARGE SCALE GENOMIC DNA]</scope>
    <source>
        <strain evidence="10 11">PLY_AMNH</strain>
    </source>
</reference>
<sequence>MPPPPLPSASRRRLARRAAYAQRSSPQPRRRFLACVRQHDASRQRVAEPPHTPFLETALTEQGGVVVPVRAQELLAEAEQGRLQLGPGQDGALRLMAMLERTRRLSEGYSEALLGLFAQRAGEGFARALGVPDHTARVFCESEIRASVVFQLSKLCTAMLKATRAATGASAWDAIVSGSAEGTLVEVDRIVPGALPSGAASDQGLILLVRRADGDEEVTAAGEGVRGVILCQELPHLSHLGVRARQESVAFATCEDSDTLVGLKSMVGQRIRLDASAAGVQASLPAPRQRRKASTVPISERALGSGVDLTKADTVVPLDVVEQTQGGAKSSSCGVLLRLAAEAADQNPAAAFKAPRGVCFPYGTMEHAVQAEGRTAEFNSLLER</sequence>
<dbReference type="GO" id="GO:0046872">
    <property type="term" value="F:metal ion binding"/>
    <property type="evidence" value="ECO:0007669"/>
    <property type="project" value="UniProtKB-KW"/>
</dbReference>
<evidence type="ECO:0000256" key="3">
    <source>
        <dbReference type="ARBA" id="ARBA00022723"/>
    </source>
</evidence>
<proteinExistence type="predicted"/>
<dbReference type="Proteomes" id="UP001190700">
    <property type="component" value="Unassembled WGS sequence"/>
</dbReference>
<feature type="compositionally biased region" description="Low complexity" evidence="8">
    <location>
        <begin position="17"/>
        <end position="27"/>
    </location>
</feature>
<evidence type="ECO:0000313" key="11">
    <source>
        <dbReference type="Proteomes" id="UP001190700"/>
    </source>
</evidence>
<keyword evidence="5" id="KW-0418">Kinase</keyword>
<comment type="cofactor">
    <cofactor evidence="1">
        <name>Mg(2+)</name>
        <dbReference type="ChEBI" id="CHEBI:18420"/>
    </cofactor>
</comment>
<feature type="region of interest" description="Disordered" evidence="8">
    <location>
        <begin position="1"/>
        <end position="29"/>
    </location>
</feature>
<dbReference type="InterPro" id="IPR054481">
    <property type="entry name" value="GWD1_pHisD"/>
</dbReference>
<organism evidence="10 11">
    <name type="scientific">Cymbomonas tetramitiformis</name>
    <dbReference type="NCBI Taxonomy" id="36881"/>
    <lineage>
        <taxon>Eukaryota</taxon>
        <taxon>Viridiplantae</taxon>
        <taxon>Chlorophyta</taxon>
        <taxon>Pyramimonadophyceae</taxon>
        <taxon>Pyramimonadales</taxon>
        <taxon>Pyramimonadaceae</taxon>
        <taxon>Cymbomonas</taxon>
    </lineage>
</organism>
<accession>A0AAE0FN33</accession>
<dbReference type="Pfam" id="PF22973">
    <property type="entry name" value="GWD1_pHisD"/>
    <property type="match status" value="1"/>
</dbReference>
<evidence type="ECO:0000259" key="9">
    <source>
        <dbReference type="Pfam" id="PF22973"/>
    </source>
</evidence>
<keyword evidence="2" id="KW-0808">Transferase</keyword>
<evidence type="ECO:0000313" key="10">
    <source>
        <dbReference type="EMBL" id="KAK3262633.1"/>
    </source>
</evidence>
<keyword evidence="6" id="KW-0067">ATP-binding</keyword>
<dbReference type="AlphaFoldDB" id="A0AAE0FN33"/>
<evidence type="ECO:0000256" key="8">
    <source>
        <dbReference type="SAM" id="MobiDB-lite"/>
    </source>
</evidence>